<dbReference type="RefSeq" id="WP_017041874.1">
    <property type="nucleotide sequence ID" value="NZ_AJYQ02000137.1"/>
</dbReference>
<evidence type="ECO:0000313" key="2">
    <source>
        <dbReference type="EMBL" id="OEE30679.1"/>
    </source>
</evidence>
<evidence type="ECO:0008006" key="4">
    <source>
        <dbReference type="Google" id="ProtNLM"/>
    </source>
</evidence>
<evidence type="ECO:0000313" key="3">
    <source>
        <dbReference type="Proteomes" id="UP000094741"/>
    </source>
</evidence>
<dbReference type="AlphaFoldDB" id="A0A1E5B9T9"/>
<dbReference type="eggNOG" id="COG3137">
    <property type="taxonomic scope" value="Bacteria"/>
</dbReference>
<gene>
    <name evidence="2" type="ORF">A1QO_15215</name>
</gene>
<sequence>MTNIIKPTALAFLMMLPLSLPVVAEDQVFTEEQTIENEKSVVNSGVGNAPLESSDAIKSAVDLNPTTQLKPTITVEKGQGWVQLVSGEVLLGSLTGTVKDEHNSYELTLEFDSEELGDVEIDVEDIAVLQTADVFRVRLANGETHQGQLTIADDKLTIQGDKLYIYPVSFVVSVYSSVESEIERWETDLFLGANFSKGNTDELSVSAELNGKRQTVYSRTLLKYNGNITQSSGEKTAQNHQFNGSYDIYLSNRLFFRPIKMAVNSDKFQNIDYRVNASMQMGYFIITQSDLEWDVSLGPGFQTTQFDTVLEGQSTTENSPIVVFSSDLEYELTKDIDVSYGYDLNWANAASGGVRHSNDISVDVELVDDLDFSVKFIWDHNSNPKVDSDGVIPNRNDYKLNVGLTFDF</sequence>
<accession>A0A1E5B9T9</accession>
<name>A0A1E5B9T9_9VIBR</name>
<dbReference type="Proteomes" id="UP000094741">
    <property type="component" value="Unassembled WGS sequence"/>
</dbReference>
<organism evidence="2 3">
    <name type="scientific">Vibrio genomosp. F10 str. ZF-129</name>
    <dbReference type="NCBI Taxonomy" id="1187848"/>
    <lineage>
        <taxon>Bacteria</taxon>
        <taxon>Pseudomonadati</taxon>
        <taxon>Pseudomonadota</taxon>
        <taxon>Gammaproteobacteria</taxon>
        <taxon>Vibrionales</taxon>
        <taxon>Vibrionaceae</taxon>
        <taxon>Vibrio</taxon>
    </lineage>
</organism>
<comment type="caution">
    <text evidence="2">The sequence shown here is derived from an EMBL/GenBank/DDBJ whole genome shotgun (WGS) entry which is preliminary data.</text>
</comment>
<keyword evidence="1" id="KW-0732">Signal</keyword>
<dbReference type="EMBL" id="AJYQ02000137">
    <property type="protein sequence ID" value="OEE30679.1"/>
    <property type="molecule type" value="Genomic_DNA"/>
</dbReference>
<feature type="signal peptide" evidence="1">
    <location>
        <begin position="1"/>
        <end position="24"/>
    </location>
</feature>
<proteinExistence type="predicted"/>
<dbReference type="STRING" id="1187848.A1QO_15215"/>
<protein>
    <recommendedName>
        <fullName evidence="4">DUF481 domain-containing protein</fullName>
    </recommendedName>
</protein>
<evidence type="ECO:0000256" key="1">
    <source>
        <dbReference type="SAM" id="SignalP"/>
    </source>
</evidence>
<dbReference type="Pfam" id="PF04338">
    <property type="entry name" value="DUF481"/>
    <property type="match status" value="1"/>
</dbReference>
<dbReference type="InterPro" id="IPR007433">
    <property type="entry name" value="DUF481"/>
</dbReference>
<dbReference type="OrthoDB" id="5848222at2"/>
<feature type="chain" id="PRO_5009171367" description="DUF481 domain-containing protein" evidence="1">
    <location>
        <begin position="25"/>
        <end position="408"/>
    </location>
</feature>
<reference evidence="2 3" key="1">
    <citation type="journal article" date="2012" name="Science">
        <title>Ecological populations of bacteria act as socially cohesive units of antibiotic production and resistance.</title>
        <authorList>
            <person name="Cordero O.X."/>
            <person name="Wildschutte H."/>
            <person name="Kirkup B."/>
            <person name="Proehl S."/>
            <person name="Ngo L."/>
            <person name="Hussain F."/>
            <person name="Le Roux F."/>
            <person name="Mincer T."/>
            <person name="Polz M.F."/>
        </authorList>
    </citation>
    <scope>NUCLEOTIDE SEQUENCE [LARGE SCALE GENOMIC DNA]</scope>
    <source>
        <strain evidence="2 3">ZF-129</strain>
    </source>
</reference>